<dbReference type="EMBL" id="FOBN01000001">
    <property type="protein sequence ID" value="SEL92158.1"/>
    <property type="molecule type" value="Genomic_DNA"/>
</dbReference>
<name>A0A1H7U637_9PAST</name>
<keyword evidence="10 11" id="KW-0961">Cell wall biogenesis/degradation</keyword>
<dbReference type="GO" id="GO:0009274">
    <property type="term" value="C:peptidoglycan-based cell wall"/>
    <property type="evidence" value="ECO:0007669"/>
    <property type="project" value="InterPro"/>
</dbReference>
<evidence type="ECO:0000256" key="4">
    <source>
        <dbReference type="ARBA" id="ARBA00022679"/>
    </source>
</evidence>
<comment type="similarity">
    <text evidence="11">Belongs to the glycosyltransferase 51 family.</text>
</comment>
<dbReference type="PANTHER" id="PTHR30400">
    <property type="entry name" value="MONOFUNCTIONAL BIOSYNTHETIC PEPTIDOGLYCAN TRANSGLYCOSYLASE"/>
    <property type="match status" value="1"/>
</dbReference>
<evidence type="ECO:0000256" key="9">
    <source>
        <dbReference type="ARBA" id="ARBA00023136"/>
    </source>
</evidence>
<dbReference type="PANTHER" id="PTHR30400:SF0">
    <property type="entry name" value="BIOSYNTHETIC PEPTIDOGLYCAN TRANSGLYCOSYLASE"/>
    <property type="match status" value="1"/>
</dbReference>
<evidence type="ECO:0000256" key="5">
    <source>
        <dbReference type="ARBA" id="ARBA00022692"/>
    </source>
</evidence>
<dbReference type="InterPro" id="IPR001264">
    <property type="entry name" value="Glyco_trans_51"/>
</dbReference>
<gene>
    <name evidence="11 13" type="primary">mtgA</name>
    <name evidence="13" type="ORF">QJT92_02230</name>
    <name evidence="14" type="ORF">QJU97_03045</name>
    <name evidence="15" type="ORF">SAMN05444853_101166</name>
</gene>
<organism evidence="15 16">
    <name type="scientific">Phocoenobacter skyensis</name>
    <dbReference type="NCBI Taxonomy" id="97481"/>
    <lineage>
        <taxon>Bacteria</taxon>
        <taxon>Pseudomonadati</taxon>
        <taxon>Pseudomonadota</taxon>
        <taxon>Gammaproteobacteria</taxon>
        <taxon>Pasteurellales</taxon>
        <taxon>Pasteurellaceae</taxon>
        <taxon>Phocoenobacter</taxon>
    </lineage>
</organism>
<evidence type="ECO:0000256" key="8">
    <source>
        <dbReference type="ARBA" id="ARBA00022989"/>
    </source>
</evidence>
<reference evidence="15" key="2">
    <citation type="submission" date="2016-10" db="EMBL/GenBank/DDBJ databases">
        <authorList>
            <person name="de Groot N.N."/>
        </authorList>
    </citation>
    <scope>NUCLEOTIDE SEQUENCE [LARGE SCALE GENOMIC DNA]</scope>
    <source>
        <strain evidence="15">DSM 24204</strain>
    </source>
</reference>
<reference evidence="16" key="1">
    <citation type="submission" date="2016-10" db="EMBL/GenBank/DDBJ databases">
        <authorList>
            <person name="Varghese N."/>
            <person name="Submissions S."/>
        </authorList>
    </citation>
    <scope>NUCLEOTIDE SEQUENCE [LARGE SCALE GENOMIC DNA]</scope>
    <source>
        <strain evidence="16">DSM 24204</strain>
    </source>
</reference>
<reference evidence="13 17" key="3">
    <citation type="journal article" date="2023" name="Front. Microbiol.">
        <title>Phylogeography and host specificity of Pasteurellaceae pathogenic to sea-farmed fish in the north-east Atlantic.</title>
        <authorList>
            <person name="Gulla S."/>
            <person name="Colquhoun D.J."/>
            <person name="Olsen A.B."/>
            <person name="Spilsberg B."/>
            <person name="Lagesen K."/>
            <person name="Aakesson C.P."/>
            <person name="Strom S."/>
            <person name="Manji F."/>
            <person name="Birkbeck T.H."/>
            <person name="Nilsen H.K."/>
        </authorList>
    </citation>
    <scope>NUCLEOTIDE SEQUENCE [LARGE SCALE GENOMIC DNA]</scope>
    <source>
        <strain evidence="13 17">VIO11850</strain>
    </source>
</reference>
<evidence type="ECO:0000313" key="16">
    <source>
        <dbReference type="Proteomes" id="UP000198883"/>
    </source>
</evidence>
<dbReference type="UniPathway" id="UPA00219"/>
<keyword evidence="17" id="KW-1185">Reference proteome</keyword>
<keyword evidence="5 11" id="KW-0812">Transmembrane</keyword>
<keyword evidence="8 11" id="KW-1133">Transmembrane helix</keyword>
<keyword evidence="3 11" id="KW-0328">Glycosyltransferase</keyword>
<dbReference type="InterPro" id="IPR023346">
    <property type="entry name" value="Lysozyme-like_dom_sf"/>
</dbReference>
<dbReference type="GO" id="GO:0005886">
    <property type="term" value="C:plasma membrane"/>
    <property type="evidence" value="ECO:0007669"/>
    <property type="project" value="UniProtKB-SubCell"/>
</dbReference>
<dbReference type="GO" id="GO:0008955">
    <property type="term" value="F:peptidoglycan glycosyltransferase activity"/>
    <property type="evidence" value="ECO:0007669"/>
    <property type="project" value="UniProtKB-UniRule"/>
</dbReference>
<evidence type="ECO:0000256" key="2">
    <source>
        <dbReference type="ARBA" id="ARBA00022519"/>
    </source>
</evidence>
<comment type="catalytic activity">
    <reaction evidence="11">
        <text>[GlcNAc-(1-&gt;4)-Mur2Ac(oyl-L-Ala-gamma-D-Glu-L-Lys-D-Ala-D-Ala)](n)-di-trans,octa-cis-undecaprenyl diphosphate + beta-D-GlcNAc-(1-&gt;4)-Mur2Ac(oyl-L-Ala-gamma-D-Glu-L-Lys-D-Ala-D-Ala)-di-trans,octa-cis-undecaprenyl diphosphate = [GlcNAc-(1-&gt;4)-Mur2Ac(oyl-L-Ala-gamma-D-Glu-L-Lys-D-Ala-D-Ala)](n+1)-di-trans,octa-cis-undecaprenyl diphosphate + di-trans,octa-cis-undecaprenyl diphosphate + H(+)</text>
        <dbReference type="Rhea" id="RHEA:23708"/>
        <dbReference type="Rhea" id="RHEA-COMP:9602"/>
        <dbReference type="Rhea" id="RHEA-COMP:9603"/>
        <dbReference type="ChEBI" id="CHEBI:15378"/>
        <dbReference type="ChEBI" id="CHEBI:58405"/>
        <dbReference type="ChEBI" id="CHEBI:60033"/>
        <dbReference type="ChEBI" id="CHEBI:78435"/>
        <dbReference type="EC" id="2.4.99.28"/>
    </reaction>
</comment>
<sequence length="251" mass="29475">MRKCRIKALCCRLWRFFLPNKVRSIKGFLWFLLSRISVFFLTLILIFSFLPIPYSAYMVQQKITYLCKNETYHIKYQWVNLNKIAWQMQIAVIAAEDQKFKDHSGLDFNAIGQALNQNRHSKRIRGASTISQQMVKNLYLWSQRSWLRKGLELPLTFAVEMIWSKQRILEVYLNIAEFGKGIFGVEAASQHFFNKHASQLNIKEAALLAASLPNPIIFKVNKPKFIMRKKQQWIINQINNLGAKAYLEQLK</sequence>
<keyword evidence="9 11" id="KW-0472">Membrane</keyword>
<dbReference type="Pfam" id="PF00912">
    <property type="entry name" value="Transgly"/>
    <property type="match status" value="1"/>
</dbReference>
<feature type="domain" description="Glycosyl transferase family 51" evidence="12">
    <location>
        <begin position="73"/>
        <end position="238"/>
    </location>
</feature>
<dbReference type="Proteomes" id="UP001224812">
    <property type="component" value="Unassembled WGS sequence"/>
</dbReference>
<protein>
    <recommendedName>
        <fullName evidence="11">Biosynthetic peptidoglycan transglycosylase</fullName>
        <ecNumber evidence="11">2.4.99.28</ecNumber>
    </recommendedName>
    <alternativeName>
        <fullName evidence="11">Glycan polymerase</fullName>
    </alternativeName>
    <alternativeName>
        <fullName evidence="11">Peptidoglycan glycosyltransferase MtgA</fullName>
        <shortName evidence="11">PGT</shortName>
    </alternativeName>
</protein>
<dbReference type="HAMAP" id="MF_00766">
    <property type="entry name" value="PGT_MtgA"/>
    <property type="match status" value="1"/>
</dbReference>
<evidence type="ECO:0000256" key="11">
    <source>
        <dbReference type="HAMAP-Rule" id="MF_00766"/>
    </source>
</evidence>
<keyword evidence="7 11" id="KW-0573">Peptidoglycan synthesis</keyword>
<dbReference type="GO" id="GO:0008360">
    <property type="term" value="P:regulation of cell shape"/>
    <property type="evidence" value="ECO:0007669"/>
    <property type="project" value="UniProtKB-KW"/>
</dbReference>
<evidence type="ECO:0000313" key="17">
    <source>
        <dbReference type="Proteomes" id="UP001224812"/>
    </source>
</evidence>
<evidence type="ECO:0000313" key="14">
    <source>
        <dbReference type="EMBL" id="MDP8174433.1"/>
    </source>
</evidence>
<dbReference type="Proteomes" id="UP000198883">
    <property type="component" value="Unassembled WGS sequence"/>
</dbReference>
<evidence type="ECO:0000259" key="12">
    <source>
        <dbReference type="Pfam" id="PF00912"/>
    </source>
</evidence>
<comment type="pathway">
    <text evidence="11">Cell wall biogenesis; peptidoglycan biosynthesis.</text>
</comment>
<evidence type="ECO:0000313" key="13">
    <source>
        <dbReference type="EMBL" id="MDP8084752.1"/>
    </source>
</evidence>
<dbReference type="EMBL" id="JASAVS010000002">
    <property type="protein sequence ID" value="MDP8084752.1"/>
    <property type="molecule type" value="Genomic_DNA"/>
</dbReference>
<dbReference type="InterPro" id="IPR011812">
    <property type="entry name" value="Pep_trsgly"/>
</dbReference>
<feature type="transmembrane region" description="Helical" evidence="11">
    <location>
        <begin position="28"/>
        <end position="50"/>
    </location>
</feature>
<dbReference type="EMBL" id="JASAYT010000007">
    <property type="protein sequence ID" value="MDP8174433.1"/>
    <property type="molecule type" value="Genomic_DNA"/>
</dbReference>
<reference evidence="14" key="4">
    <citation type="journal article" date="2023" name="Front. Microbiol.">
        <title>Phylogeography and host specificity of Pasteurellaceae pathogenic to sea-farmed fish in the north-east Atlantic.</title>
        <authorList>
            <person name="Gulla S."/>
            <person name="Colquhoun D.J."/>
            <person name="Olsen A.B."/>
            <person name="Spilsberg B."/>
            <person name="Lagesen K."/>
            <person name="Aakesson C.P."/>
            <person name="Strom S."/>
            <person name="Manji F."/>
            <person name="Birkbeck T.H."/>
            <person name="Nilsen H.K."/>
        </authorList>
    </citation>
    <scope>NUCLEOTIDE SEQUENCE</scope>
    <source>
        <strain evidence="14">98B1</strain>
    </source>
</reference>
<evidence type="ECO:0000256" key="10">
    <source>
        <dbReference type="ARBA" id="ARBA00023316"/>
    </source>
</evidence>
<dbReference type="GO" id="GO:0009252">
    <property type="term" value="P:peptidoglycan biosynthetic process"/>
    <property type="evidence" value="ECO:0007669"/>
    <property type="project" value="UniProtKB-UniRule"/>
</dbReference>
<dbReference type="SUPFAM" id="SSF53955">
    <property type="entry name" value="Lysozyme-like"/>
    <property type="match status" value="1"/>
</dbReference>
<evidence type="ECO:0000313" key="15">
    <source>
        <dbReference type="EMBL" id="SEL92158.1"/>
    </source>
</evidence>
<evidence type="ECO:0000256" key="3">
    <source>
        <dbReference type="ARBA" id="ARBA00022676"/>
    </source>
</evidence>
<dbReference type="GO" id="GO:0016763">
    <property type="term" value="F:pentosyltransferase activity"/>
    <property type="evidence" value="ECO:0007669"/>
    <property type="project" value="InterPro"/>
</dbReference>
<evidence type="ECO:0000256" key="6">
    <source>
        <dbReference type="ARBA" id="ARBA00022960"/>
    </source>
</evidence>
<dbReference type="EC" id="2.4.99.28" evidence="11"/>
<dbReference type="GeneID" id="83544686"/>
<keyword evidence="2 11" id="KW-0997">Cell inner membrane</keyword>
<dbReference type="Gene3D" id="1.10.3810.10">
    <property type="entry name" value="Biosynthetic peptidoglycan transglycosylase-like"/>
    <property type="match status" value="1"/>
</dbReference>
<dbReference type="Proteomes" id="UP001231736">
    <property type="component" value="Unassembled WGS sequence"/>
</dbReference>
<evidence type="ECO:0000256" key="1">
    <source>
        <dbReference type="ARBA" id="ARBA00022475"/>
    </source>
</evidence>
<dbReference type="InterPro" id="IPR036950">
    <property type="entry name" value="PBP_transglycosylase"/>
</dbReference>
<dbReference type="STRING" id="97481.SAMN05444853_101166"/>
<evidence type="ECO:0000256" key="7">
    <source>
        <dbReference type="ARBA" id="ARBA00022984"/>
    </source>
</evidence>
<comment type="function">
    <text evidence="11">Peptidoglycan polymerase that catalyzes glycan chain elongation from lipid-linked precursors.</text>
</comment>
<dbReference type="NCBIfam" id="TIGR02070">
    <property type="entry name" value="mono_pep_trsgly"/>
    <property type="match status" value="1"/>
</dbReference>
<keyword evidence="1 11" id="KW-1003">Cell membrane</keyword>
<accession>A0A1H7U637</accession>
<proteinExistence type="inferred from homology"/>
<dbReference type="OrthoDB" id="9766909at2"/>
<keyword evidence="6 11" id="KW-0133">Cell shape</keyword>
<comment type="subcellular location">
    <subcellularLocation>
        <location evidence="11">Cell inner membrane</location>
        <topology evidence="11">Single-pass membrane protein</topology>
    </subcellularLocation>
</comment>
<dbReference type="RefSeq" id="WP_090919613.1">
    <property type="nucleotide sequence ID" value="NZ_CP016180.1"/>
</dbReference>
<dbReference type="GO" id="GO:0071555">
    <property type="term" value="P:cell wall organization"/>
    <property type="evidence" value="ECO:0007669"/>
    <property type="project" value="UniProtKB-KW"/>
</dbReference>
<dbReference type="AlphaFoldDB" id="A0A1H7U637"/>
<keyword evidence="4 11" id="KW-0808">Transferase</keyword>